<dbReference type="EMBL" id="CP026095">
    <property type="protein sequence ID" value="AZV42502.1"/>
    <property type="molecule type" value="Genomic_DNA"/>
</dbReference>
<proteinExistence type="predicted"/>
<keyword evidence="1" id="KW-0378">Hydrolase</keyword>
<name>A0A3T0KPY7_9BACI</name>
<dbReference type="GO" id="GO:0008233">
    <property type="term" value="F:peptidase activity"/>
    <property type="evidence" value="ECO:0007669"/>
    <property type="project" value="UniProtKB-KW"/>
</dbReference>
<dbReference type="OrthoDB" id="2879424at2"/>
<gene>
    <name evidence="1" type="ORF">BAOM_1892</name>
</gene>
<evidence type="ECO:0000313" key="2">
    <source>
        <dbReference type="Proteomes" id="UP000283095"/>
    </source>
</evidence>
<organism evidence="1 2">
    <name type="scientific">Peribacillus asahii</name>
    <dbReference type="NCBI Taxonomy" id="228899"/>
    <lineage>
        <taxon>Bacteria</taxon>
        <taxon>Bacillati</taxon>
        <taxon>Bacillota</taxon>
        <taxon>Bacilli</taxon>
        <taxon>Bacillales</taxon>
        <taxon>Bacillaceae</taxon>
        <taxon>Peribacillus</taxon>
    </lineage>
</organism>
<dbReference type="InterPro" id="IPR013783">
    <property type="entry name" value="Ig-like_fold"/>
</dbReference>
<dbReference type="InterPro" id="IPR041498">
    <property type="entry name" value="Big_6"/>
</dbReference>
<dbReference type="Pfam" id="PF17936">
    <property type="entry name" value="Big_6"/>
    <property type="match status" value="1"/>
</dbReference>
<evidence type="ECO:0000313" key="1">
    <source>
        <dbReference type="EMBL" id="AZV42502.1"/>
    </source>
</evidence>
<dbReference type="GO" id="GO:0006508">
    <property type="term" value="P:proteolysis"/>
    <property type="evidence" value="ECO:0007669"/>
    <property type="project" value="UniProtKB-KW"/>
</dbReference>
<dbReference type="Proteomes" id="UP000283095">
    <property type="component" value="Chromosome"/>
</dbReference>
<protein>
    <submittedName>
        <fullName evidence="1">Cell wall-associated protease</fullName>
    </submittedName>
</protein>
<keyword evidence="1" id="KW-0645">Protease</keyword>
<dbReference type="RefSeq" id="WP_127759966.1">
    <property type="nucleotide sequence ID" value="NZ_CP026095.1"/>
</dbReference>
<dbReference type="Gene3D" id="2.60.120.380">
    <property type="match status" value="1"/>
</dbReference>
<sequence>MRNRGILSLVAIGVLALSLSVGTVKAEGNEFELARKAIERQVEKPLPKGLVDSATLNQLQVEIKGSAKSSNKIGTVSRASSDDNYTIEEEYNDDFDSANRISFEKTTFGQLLPFGDIDVYKVVMPRSGLLLVGGVTDSYAINLGFLATQKDFVENSKLEYLGNEYEDGVEVRAYQAKAGTYYVGVFDLDNEYYIDDNTEEDLYAIGTIFIDNVKPSKPTVKKVDDNDKVVKGKAEASSTVTVKVGSKKLGSAKASSNGNYSVKIKAQKKGTILSITAKDKAGNTSSKATTTVVKH</sequence>
<dbReference type="KEGG" id="pasa:BAOM_1892"/>
<accession>A0A3T0KPY7</accession>
<reference evidence="1 2" key="1">
    <citation type="submission" date="2018-01" db="EMBL/GenBank/DDBJ databases">
        <title>Bacillus asahii Genome sequencing and assembly.</title>
        <authorList>
            <person name="Jiang H."/>
            <person name="Feng Y."/>
            <person name="Zhao F."/>
            <person name="Lin X."/>
        </authorList>
    </citation>
    <scope>NUCLEOTIDE SEQUENCE [LARGE SCALE GENOMIC DNA]</scope>
    <source>
        <strain evidence="1 2">OM18</strain>
    </source>
</reference>
<dbReference type="AlphaFoldDB" id="A0A3T0KPY7"/>
<dbReference type="Gene3D" id="2.60.40.10">
    <property type="entry name" value="Immunoglobulins"/>
    <property type="match status" value="1"/>
</dbReference>